<dbReference type="Pfam" id="PF03372">
    <property type="entry name" value="Exo_endo_phos"/>
    <property type="match status" value="1"/>
</dbReference>
<dbReference type="SUPFAM" id="SSF56219">
    <property type="entry name" value="DNase I-like"/>
    <property type="match status" value="1"/>
</dbReference>
<evidence type="ECO:0000313" key="2">
    <source>
        <dbReference type="EMBL" id="GAA4487533.1"/>
    </source>
</evidence>
<gene>
    <name evidence="2" type="ORF">GCM10023191_015530</name>
</gene>
<evidence type="ECO:0000259" key="1">
    <source>
        <dbReference type="Pfam" id="PF03372"/>
    </source>
</evidence>
<dbReference type="InterPro" id="IPR005135">
    <property type="entry name" value="Endo/exonuclease/phosphatase"/>
</dbReference>
<evidence type="ECO:0000313" key="3">
    <source>
        <dbReference type="Proteomes" id="UP001500503"/>
    </source>
</evidence>
<dbReference type="InterPro" id="IPR036691">
    <property type="entry name" value="Endo/exonu/phosph_ase_sf"/>
</dbReference>
<name>A0ABP8PJK4_9ACTN</name>
<feature type="domain" description="Endonuclease/exonuclease/phosphatase" evidence="1">
    <location>
        <begin position="18"/>
        <end position="107"/>
    </location>
</feature>
<organism evidence="2 3">
    <name type="scientific">Actinoallomurus oryzae</name>
    <dbReference type="NCBI Taxonomy" id="502180"/>
    <lineage>
        <taxon>Bacteria</taxon>
        <taxon>Bacillati</taxon>
        <taxon>Actinomycetota</taxon>
        <taxon>Actinomycetes</taxon>
        <taxon>Streptosporangiales</taxon>
        <taxon>Thermomonosporaceae</taxon>
        <taxon>Actinoallomurus</taxon>
    </lineage>
</organism>
<dbReference type="Proteomes" id="UP001500503">
    <property type="component" value="Unassembled WGS sequence"/>
</dbReference>
<keyword evidence="3" id="KW-1185">Reference proteome</keyword>
<comment type="caution">
    <text evidence="2">The sequence shown here is derived from an EMBL/GenBank/DDBJ whole genome shotgun (WGS) entry which is preliminary data.</text>
</comment>
<accession>A0ABP8PJK4</accession>
<protein>
    <recommendedName>
        <fullName evidence="1">Endonuclease/exonuclease/phosphatase domain-containing protein</fullName>
    </recommendedName>
</protein>
<dbReference type="RefSeq" id="WP_345459211.1">
    <property type="nucleotide sequence ID" value="NZ_BAABHF010000012.1"/>
</dbReference>
<reference evidence="3" key="1">
    <citation type="journal article" date="2019" name="Int. J. Syst. Evol. Microbiol.">
        <title>The Global Catalogue of Microorganisms (GCM) 10K type strain sequencing project: providing services to taxonomists for standard genome sequencing and annotation.</title>
        <authorList>
            <consortium name="The Broad Institute Genomics Platform"/>
            <consortium name="The Broad Institute Genome Sequencing Center for Infectious Disease"/>
            <person name="Wu L."/>
            <person name="Ma J."/>
        </authorList>
    </citation>
    <scope>NUCLEOTIDE SEQUENCE [LARGE SCALE GENOMIC DNA]</scope>
    <source>
        <strain evidence="3">JCM 17933</strain>
    </source>
</reference>
<sequence length="117" mass="12469">MRFCGAHLTPGTGHASVRLAQAKGLVQRAGTGARVIVGGDFNAHPKDAELKPLYSHYQECDTANHGTFQRKGTPGADRLSKLDYVFTGKNALADGSVTADHVSISDHRPLISTIVFP</sequence>
<dbReference type="Gene3D" id="3.60.10.10">
    <property type="entry name" value="Endonuclease/exonuclease/phosphatase"/>
    <property type="match status" value="1"/>
</dbReference>
<dbReference type="EMBL" id="BAABHF010000012">
    <property type="protein sequence ID" value="GAA4487533.1"/>
    <property type="molecule type" value="Genomic_DNA"/>
</dbReference>
<proteinExistence type="predicted"/>